<feature type="transmembrane region" description="Helical" evidence="1">
    <location>
        <begin position="27"/>
        <end position="50"/>
    </location>
</feature>
<evidence type="ECO:0000313" key="5">
    <source>
        <dbReference type="EMBL" id="CAB4636881.1"/>
    </source>
</evidence>
<evidence type="ECO:0000313" key="3">
    <source>
        <dbReference type="EMBL" id="CAB4561329.1"/>
    </source>
</evidence>
<reference evidence="4" key="1">
    <citation type="submission" date="2020-05" db="EMBL/GenBank/DDBJ databases">
        <authorList>
            <person name="Chiriac C."/>
            <person name="Salcher M."/>
            <person name="Ghai R."/>
            <person name="Kavagutti S V."/>
        </authorList>
    </citation>
    <scope>NUCLEOTIDE SEQUENCE</scope>
</reference>
<dbReference type="AlphaFoldDB" id="A0A6J6DMC7"/>
<dbReference type="EMBL" id="CAEZTG010000040">
    <property type="protein sequence ID" value="CAB4561329.1"/>
    <property type="molecule type" value="Genomic_DNA"/>
</dbReference>
<dbReference type="Pfam" id="PF13400">
    <property type="entry name" value="Tad"/>
    <property type="match status" value="1"/>
</dbReference>
<evidence type="ECO:0000259" key="2">
    <source>
        <dbReference type="Pfam" id="PF13400"/>
    </source>
</evidence>
<feature type="domain" description="Putative Flp pilus-assembly TadG-like N-terminal" evidence="2">
    <location>
        <begin position="25"/>
        <end position="71"/>
    </location>
</feature>
<dbReference type="EMBL" id="CAEZXE010000022">
    <property type="protein sequence ID" value="CAB4672027.1"/>
    <property type="molecule type" value="Genomic_DNA"/>
</dbReference>
<evidence type="ECO:0000313" key="4">
    <source>
        <dbReference type="EMBL" id="CAB4562338.1"/>
    </source>
</evidence>
<keyword evidence="1" id="KW-1133">Transmembrane helix</keyword>
<dbReference type="InterPro" id="IPR028087">
    <property type="entry name" value="Tad_N"/>
</dbReference>
<gene>
    <name evidence="3" type="ORF">UFOPK1603_00587</name>
    <name evidence="4" type="ORF">UFOPK1711_00002</name>
    <name evidence="5" type="ORF">UFOPK2143_00299</name>
    <name evidence="6" type="ORF">UFOPK2350_00408</name>
</gene>
<evidence type="ECO:0000313" key="6">
    <source>
        <dbReference type="EMBL" id="CAB4672027.1"/>
    </source>
</evidence>
<sequence>MFRYGSVRCGSTRNGSVRRCRHEAGQIVPMAALVLAIVMLMGLVVVRLGFQVDERARAQSAADAAALAGATEGEDVAGSVTEANGAVLESFVVRGSEVEVVVRYGDERATARAKRQW</sequence>
<keyword evidence="1" id="KW-0812">Transmembrane</keyword>
<evidence type="ECO:0000256" key="1">
    <source>
        <dbReference type="SAM" id="Phobius"/>
    </source>
</evidence>
<organism evidence="4">
    <name type="scientific">freshwater metagenome</name>
    <dbReference type="NCBI Taxonomy" id="449393"/>
    <lineage>
        <taxon>unclassified sequences</taxon>
        <taxon>metagenomes</taxon>
        <taxon>ecological metagenomes</taxon>
    </lineage>
</organism>
<dbReference type="EMBL" id="CAEZTR010000001">
    <property type="protein sequence ID" value="CAB4562338.1"/>
    <property type="molecule type" value="Genomic_DNA"/>
</dbReference>
<proteinExistence type="predicted"/>
<name>A0A6J6DMC7_9ZZZZ</name>
<protein>
    <submittedName>
        <fullName evidence="4">Unannotated protein</fullName>
    </submittedName>
</protein>
<accession>A0A6J6DMC7</accession>
<dbReference type="EMBL" id="CAEZVV010000009">
    <property type="protein sequence ID" value="CAB4636881.1"/>
    <property type="molecule type" value="Genomic_DNA"/>
</dbReference>
<keyword evidence="1" id="KW-0472">Membrane</keyword>